<gene>
    <name evidence="1" type="ORF">ABEB36_003116</name>
</gene>
<dbReference type="EMBL" id="JBDJPC010000002">
    <property type="protein sequence ID" value="KAL1513746.1"/>
    <property type="molecule type" value="Genomic_DNA"/>
</dbReference>
<name>A0ABD1F831_HYPHA</name>
<evidence type="ECO:0000313" key="2">
    <source>
        <dbReference type="Proteomes" id="UP001566132"/>
    </source>
</evidence>
<reference evidence="1 2" key="1">
    <citation type="submission" date="2024-05" db="EMBL/GenBank/DDBJ databases">
        <title>Genetic variation in Jamaican populations of the coffee berry borer (Hypothenemus hampei).</title>
        <authorList>
            <person name="Errbii M."/>
            <person name="Myrie A."/>
        </authorList>
    </citation>
    <scope>NUCLEOTIDE SEQUENCE [LARGE SCALE GENOMIC DNA]</scope>
    <source>
        <strain evidence="1">JA-Hopewell-2020-01-JO</strain>
        <tissue evidence="1">Whole body</tissue>
    </source>
</reference>
<comment type="caution">
    <text evidence="1">The sequence shown here is derived from an EMBL/GenBank/DDBJ whole genome shotgun (WGS) entry which is preliminary data.</text>
</comment>
<proteinExistence type="predicted"/>
<protein>
    <submittedName>
        <fullName evidence="1">Uncharacterized protein</fullName>
    </submittedName>
</protein>
<dbReference type="Proteomes" id="UP001566132">
    <property type="component" value="Unassembled WGS sequence"/>
</dbReference>
<sequence length="131" mass="15334">MSWNSVKETNIENAFYKIMTLENTNIENDDQLNYSELSIKHMVSIKSEINDLKEINDEEMQEWIECYQEELGYQIIRDDDDLNNQISTAIGPNEIDDHKKSNDVNECVIKKKSSRSKGCSKRSHRIFGRTI</sequence>
<organism evidence="1 2">
    <name type="scientific">Hypothenemus hampei</name>
    <name type="common">Coffee berry borer</name>
    <dbReference type="NCBI Taxonomy" id="57062"/>
    <lineage>
        <taxon>Eukaryota</taxon>
        <taxon>Metazoa</taxon>
        <taxon>Ecdysozoa</taxon>
        <taxon>Arthropoda</taxon>
        <taxon>Hexapoda</taxon>
        <taxon>Insecta</taxon>
        <taxon>Pterygota</taxon>
        <taxon>Neoptera</taxon>
        <taxon>Endopterygota</taxon>
        <taxon>Coleoptera</taxon>
        <taxon>Polyphaga</taxon>
        <taxon>Cucujiformia</taxon>
        <taxon>Curculionidae</taxon>
        <taxon>Scolytinae</taxon>
        <taxon>Hypothenemus</taxon>
    </lineage>
</organism>
<dbReference type="AlphaFoldDB" id="A0ABD1F831"/>
<keyword evidence="2" id="KW-1185">Reference proteome</keyword>
<accession>A0ABD1F831</accession>
<evidence type="ECO:0000313" key="1">
    <source>
        <dbReference type="EMBL" id="KAL1513746.1"/>
    </source>
</evidence>